<dbReference type="STRING" id="1714016.BA724_13995"/>
<sequence>MAYKRKTQEEKQKEIEELTASMDSQLQGYFESEEKIKEHLAFMANFHRYSARNMALIDQQFMGARAVGSFNFWKSKGASVNKGEKGIKILVPSPVEYFKRGVDSEGKDVWAKVTSANPKEKQLLEKGALQKRKIMFFKIGYVFEYTQTNAREKGIKVSDIFGRYHREGTVENDKEFMKAFEKLADKVGVQLLDKPPAGVELGTAKGAFFPDLNVIALNPRNTMADNVPVMIHELAHAELHNRERQKERGRDLTTNEKEFQAEMVAYVVATHYGIKMYNFSLPYLANWTRDAELRDKEQLLNEVRQTSSEFIGVIDSHLEYSKELSNIMLVEYGSLSQASINEVSLDELKQAVTNRIESYPEDRHEELKQKLEPLYSAEVLTDKEVGLLEKEMGNAFKVFDKSEIEQPTVLIQWSESEKLKNNELLRFSEANEKFTEIGKEQGEESGYYKTRYHVIFPNTDKLEMISPDRHDIGDGYYNSAYQQMVSELNLKPEHHNTLLNDIALYAHEKAHGGAVNIVEPSMMIHGSMTDFKEFGLVNNADFRELKANEIKYTVVIPDGDNLNVFSDSYKKDDYLHPLHQMEKKGIDKSIYDKLQTAWDNELLREEEAYIDSIAPRIRKELSVEAVRPAPAIEHSNRKSKQLAGELER</sequence>
<comment type="caution">
    <text evidence="4">The sequence shown here is derived from an EMBL/GenBank/DDBJ whole genome shotgun (WGS) entry which is preliminary data.</text>
</comment>
<name>A0A1E7DJT7_9BACI</name>
<dbReference type="GO" id="GO:0003697">
    <property type="term" value="F:single-stranded DNA binding"/>
    <property type="evidence" value="ECO:0007669"/>
    <property type="project" value="InterPro"/>
</dbReference>
<dbReference type="AlphaFoldDB" id="A0A1E7DJT7"/>
<dbReference type="InterPro" id="IPR041045">
    <property type="entry name" value="LPD25"/>
</dbReference>
<dbReference type="OrthoDB" id="9803716at2"/>
<evidence type="ECO:0000313" key="4">
    <source>
        <dbReference type="EMBL" id="OES43357.1"/>
    </source>
</evidence>
<feature type="domain" description="IrrE N-terminal-like" evidence="1">
    <location>
        <begin position="207"/>
        <end position="283"/>
    </location>
</feature>
<dbReference type="Pfam" id="PF08401">
    <property type="entry name" value="ArdcN"/>
    <property type="match status" value="1"/>
</dbReference>
<dbReference type="Pfam" id="PF18840">
    <property type="entry name" value="LPD25"/>
    <property type="match status" value="1"/>
</dbReference>
<keyword evidence="5" id="KW-1185">Reference proteome</keyword>
<dbReference type="InterPro" id="IPR010359">
    <property type="entry name" value="IrrE_HExxH"/>
</dbReference>
<accession>A0A1E7DJT7</accession>
<feature type="domain" description="Large polyvalent protein associated" evidence="3">
    <location>
        <begin position="403"/>
        <end position="486"/>
    </location>
</feature>
<protein>
    <recommendedName>
        <fullName evidence="6">ImmA/IrrE family metallo-endopeptidase</fullName>
    </recommendedName>
</protein>
<proteinExistence type="predicted"/>
<dbReference type="InterPro" id="IPR013610">
    <property type="entry name" value="ArdC_N"/>
</dbReference>
<dbReference type="RefSeq" id="WP_069939973.1">
    <property type="nucleotide sequence ID" value="NZ_MAMP01000026.1"/>
</dbReference>
<dbReference type="Proteomes" id="UP000095658">
    <property type="component" value="Unassembled WGS sequence"/>
</dbReference>
<evidence type="ECO:0000259" key="2">
    <source>
        <dbReference type="Pfam" id="PF08401"/>
    </source>
</evidence>
<gene>
    <name evidence="4" type="ORF">BA724_13995</name>
</gene>
<reference evidence="4 5" key="1">
    <citation type="submission" date="2016-06" db="EMBL/GenBank/DDBJ databases">
        <title>Domibacillus iocasae genome sequencing.</title>
        <authorList>
            <person name="Verma A."/>
            <person name="Pal Y."/>
            <person name="Ojha A.K."/>
            <person name="Krishnamurthi S."/>
        </authorList>
    </citation>
    <scope>NUCLEOTIDE SEQUENCE [LARGE SCALE GENOMIC DNA]</scope>
    <source>
        <strain evidence="4 5">DSM 29979</strain>
    </source>
</reference>
<evidence type="ECO:0000259" key="1">
    <source>
        <dbReference type="Pfam" id="PF06114"/>
    </source>
</evidence>
<evidence type="ECO:0000259" key="3">
    <source>
        <dbReference type="Pfam" id="PF18840"/>
    </source>
</evidence>
<dbReference type="Pfam" id="PF06114">
    <property type="entry name" value="Peptidase_M78"/>
    <property type="match status" value="1"/>
</dbReference>
<feature type="domain" description="N-terminal" evidence="2">
    <location>
        <begin position="16"/>
        <end position="143"/>
    </location>
</feature>
<evidence type="ECO:0008006" key="6">
    <source>
        <dbReference type="Google" id="ProtNLM"/>
    </source>
</evidence>
<dbReference type="EMBL" id="MAMP01000026">
    <property type="protein sequence ID" value="OES43357.1"/>
    <property type="molecule type" value="Genomic_DNA"/>
</dbReference>
<evidence type="ECO:0000313" key="5">
    <source>
        <dbReference type="Proteomes" id="UP000095658"/>
    </source>
</evidence>
<organism evidence="4 5">
    <name type="scientific">Domibacillus iocasae</name>
    <dbReference type="NCBI Taxonomy" id="1714016"/>
    <lineage>
        <taxon>Bacteria</taxon>
        <taxon>Bacillati</taxon>
        <taxon>Bacillota</taxon>
        <taxon>Bacilli</taxon>
        <taxon>Bacillales</taxon>
        <taxon>Bacillaceae</taxon>
        <taxon>Domibacillus</taxon>
    </lineage>
</organism>